<dbReference type="Proteomes" id="UP000054937">
    <property type="component" value="Unassembled WGS sequence"/>
</dbReference>
<dbReference type="InterPro" id="IPR035969">
    <property type="entry name" value="Rab-GAP_TBC_sf"/>
</dbReference>
<feature type="region of interest" description="Disordered" evidence="1">
    <location>
        <begin position="1"/>
        <end position="21"/>
    </location>
</feature>
<dbReference type="PANTHER" id="PTHR47219:SF9">
    <property type="entry name" value="GTPASE ACTIVATING PROTEIN AND CENTROSOME-ASSOCIATED, ISOFORM B"/>
    <property type="match status" value="1"/>
</dbReference>
<sequence length="192" mass="22236">MKNNPEEKDRKIKKRIRKGIPQAMRQKVWPILAEVEKFKKEQIQEQTNSDTKKNGNNQDQYLESELQQQLGIIDAKQNSPQVSQEQNQKALTQKQREEEERTMGQNSLNNILKALSISCKDMGYCQGLNFVGASLLIYVNDEEAFWIMFSLMNKKNSQKNVKIGNGCNILCNTLVYDNFFQCSALQFICEVF</sequence>
<evidence type="ECO:0000313" key="3">
    <source>
        <dbReference type="EMBL" id="KRX04300.1"/>
    </source>
</evidence>
<name>A0A0V0QQ49_PSEPJ</name>
<dbReference type="PROSITE" id="PS50086">
    <property type="entry name" value="TBC_RABGAP"/>
    <property type="match status" value="1"/>
</dbReference>
<gene>
    <name evidence="3" type="ORF">PPERSA_11424</name>
</gene>
<keyword evidence="4" id="KW-1185">Reference proteome</keyword>
<protein>
    <submittedName>
        <fullName evidence="3">Rab-GTPase-TBC domain</fullName>
    </submittedName>
</protein>
<dbReference type="GO" id="GO:0005096">
    <property type="term" value="F:GTPase activator activity"/>
    <property type="evidence" value="ECO:0007669"/>
    <property type="project" value="TreeGrafter"/>
</dbReference>
<evidence type="ECO:0000256" key="1">
    <source>
        <dbReference type="SAM" id="MobiDB-lite"/>
    </source>
</evidence>
<reference evidence="3 4" key="1">
    <citation type="journal article" date="2015" name="Sci. Rep.">
        <title>Genome of the facultative scuticociliatosis pathogen Pseudocohnilembus persalinus provides insight into its virulence through horizontal gene transfer.</title>
        <authorList>
            <person name="Xiong J."/>
            <person name="Wang G."/>
            <person name="Cheng J."/>
            <person name="Tian M."/>
            <person name="Pan X."/>
            <person name="Warren A."/>
            <person name="Jiang C."/>
            <person name="Yuan D."/>
            <person name="Miao W."/>
        </authorList>
    </citation>
    <scope>NUCLEOTIDE SEQUENCE [LARGE SCALE GENOMIC DNA]</scope>
    <source>
        <strain evidence="3">36N120E</strain>
    </source>
</reference>
<proteinExistence type="predicted"/>
<organism evidence="3 4">
    <name type="scientific">Pseudocohnilembus persalinus</name>
    <name type="common">Ciliate</name>
    <dbReference type="NCBI Taxonomy" id="266149"/>
    <lineage>
        <taxon>Eukaryota</taxon>
        <taxon>Sar</taxon>
        <taxon>Alveolata</taxon>
        <taxon>Ciliophora</taxon>
        <taxon>Intramacronucleata</taxon>
        <taxon>Oligohymenophorea</taxon>
        <taxon>Scuticociliatia</taxon>
        <taxon>Philasterida</taxon>
        <taxon>Pseudocohnilembidae</taxon>
        <taxon>Pseudocohnilembus</taxon>
    </lineage>
</organism>
<dbReference type="AlphaFoldDB" id="A0A0V0QQ49"/>
<dbReference type="EMBL" id="LDAU01000120">
    <property type="protein sequence ID" value="KRX04300.1"/>
    <property type="molecule type" value="Genomic_DNA"/>
</dbReference>
<dbReference type="SUPFAM" id="SSF47923">
    <property type="entry name" value="Ypt/Rab-GAP domain of gyp1p"/>
    <property type="match status" value="1"/>
</dbReference>
<dbReference type="InParanoid" id="A0A0V0QQ49"/>
<accession>A0A0V0QQ49</accession>
<feature type="region of interest" description="Disordered" evidence="1">
    <location>
        <begin position="77"/>
        <end position="104"/>
    </location>
</feature>
<feature type="domain" description="Rab-GAP TBC" evidence="2">
    <location>
        <begin position="19"/>
        <end position="192"/>
    </location>
</feature>
<evidence type="ECO:0000313" key="4">
    <source>
        <dbReference type="Proteomes" id="UP000054937"/>
    </source>
</evidence>
<dbReference type="Pfam" id="PF00566">
    <property type="entry name" value="RabGAP-TBC"/>
    <property type="match status" value="1"/>
</dbReference>
<evidence type="ECO:0000259" key="2">
    <source>
        <dbReference type="PROSITE" id="PS50086"/>
    </source>
</evidence>
<dbReference type="Gene3D" id="1.10.8.270">
    <property type="entry name" value="putative rabgap domain of human tbc1 domain family member 14 like domains"/>
    <property type="match status" value="1"/>
</dbReference>
<dbReference type="InterPro" id="IPR050302">
    <property type="entry name" value="Rab_GAP_TBC_domain"/>
</dbReference>
<dbReference type="OrthoDB" id="294251at2759"/>
<dbReference type="PANTHER" id="PTHR47219">
    <property type="entry name" value="RAB GTPASE-ACTIVATING PROTEIN 1-LIKE"/>
    <property type="match status" value="1"/>
</dbReference>
<dbReference type="InterPro" id="IPR000195">
    <property type="entry name" value="Rab-GAP-TBC_dom"/>
</dbReference>
<comment type="caution">
    <text evidence="3">The sequence shown here is derived from an EMBL/GenBank/DDBJ whole genome shotgun (WGS) entry which is preliminary data.</text>
</comment>
<feature type="compositionally biased region" description="Polar residues" evidence="1">
    <location>
        <begin position="77"/>
        <end position="93"/>
    </location>
</feature>
<feature type="compositionally biased region" description="Basic and acidic residues" evidence="1">
    <location>
        <begin position="1"/>
        <end position="10"/>
    </location>
</feature>
<dbReference type="GO" id="GO:0031267">
    <property type="term" value="F:small GTPase binding"/>
    <property type="evidence" value="ECO:0007669"/>
    <property type="project" value="TreeGrafter"/>
</dbReference>